<dbReference type="Proteomes" id="UP001141183">
    <property type="component" value="Unassembled WGS sequence"/>
</dbReference>
<dbReference type="RefSeq" id="WP_097033551.1">
    <property type="nucleotide sequence ID" value="NZ_JADPEJ010000006.1"/>
</dbReference>
<dbReference type="EMBL" id="JAMRYU010000003">
    <property type="protein sequence ID" value="MDC4239350.1"/>
    <property type="molecule type" value="Genomic_DNA"/>
</dbReference>
<name>A0A9X3XGU9_9CLOT</name>
<keyword evidence="2" id="KW-1185">Reference proteome</keyword>
<evidence type="ECO:0000313" key="1">
    <source>
        <dbReference type="EMBL" id="MDC4239350.1"/>
    </source>
</evidence>
<dbReference type="AlphaFoldDB" id="A0A9X3XGU9"/>
<gene>
    <name evidence="1" type="ORF">NE398_04095</name>
</gene>
<organism evidence="1 2">
    <name type="scientific">Clostridium tertium</name>
    <dbReference type="NCBI Taxonomy" id="1559"/>
    <lineage>
        <taxon>Bacteria</taxon>
        <taxon>Bacillati</taxon>
        <taxon>Bacillota</taxon>
        <taxon>Clostridia</taxon>
        <taxon>Eubacteriales</taxon>
        <taxon>Clostridiaceae</taxon>
        <taxon>Clostridium</taxon>
    </lineage>
</organism>
<accession>A0A9X3XGU9</accession>
<sequence>MDMLDSKNTNKNLEGSETLKNNVISTHSIYKFNNVSLDFKNKYEALKIIEKYPFCESLTISKKNRINIKVQTSNLLLLFNQLSKDNLFYIYIDIVKCDT</sequence>
<evidence type="ECO:0000313" key="2">
    <source>
        <dbReference type="Proteomes" id="UP001141183"/>
    </source>
</evidence>
<proteinExistence type="predicted"/>
<comment type="caution">
    <text evidence="1">The sequence shown here is derived from an EMBL/GenBank/DDBJ whole genome shotgun (WGS) entry which is preliminary data.</text>
</comment>
<reference evidence="1" key="1">
    <citation type="submission" date="2022-05" db="EMBL/GenBank/DDBJ databases">
        <title>Draft genome sequence of Clostridium tertium strain CP3 isolated from Peru.</title>
        <authorList>
            <person name="Hurtado R."/>
            <person name="Lima L."/>
            <person name="Sousa T."/>
            <person name="Jaiswal A.K."/>
            <person name="Tiwari S."/>
            <person name="Maturrano L."/>
            <person name="Brenig B."/>
            <person name="Azevedo V."/>
        </authorList>
    </citation>
    <scope>NUCLEOTIDE SEQUENCE</scope>
    <source>
        <strain evidence="1">CP3</strain>
    </source>
</reference>
<protein>
    <submittedName>
        <fullName evidence="1">Uncharacterized protein</fullName>
    </submittedName>
</protein>